<name>A0AAW0E3L4_9AGAR</name>
<evidence type="ECO:0000313" key="2">
    <source>
        <dbReference type="Proteomes" id="UP001383192"/>
    </source>
</evidence>
<dbReference type="EMBL" id="JAYKXP010000005">
    <property type="protein sequence ID" value="KAK7058494.1"/>
    <property type="molecule type" value="Genomic_DNA"/>
</dbReference>
<protein>
    <recommendedName>
        <fullName evidence="3">F-box domain-containing protein</fullName>
    </recommendedName>
</protein>
<keyword evidence="2" id="KW-1185">Reference proteome</keyword>
<accession>A0AAW0E3L4</accession>
<dbReference type="Proteomes" id="UP001383192">
    <property type="component" value="Unassembled WGS sequence"/>
</dbReference>
<comment type="caution">
    <text evidence="1">The sequence shown here is derived from an EMBL/GenBank/DDBJ whole genome shotgun (WGS) entry which is preliminary data.</text>
</comment>
<sequence>MFQTAGYPIIPMSSPGVSTSLCEACRVLYEVPQLHHPPLNIEVLRSNHLPSRVEFSQVPSFVERSVQDLERVEERIIWLRYGLERLEKHRATLRQDIERRKSWISPIRKLPVEILQEIFSRACLGDRPEQFSLDISSAVVEDHSHCEYNCRTTFGCSDGRFITRKRTNAIPSRLSHVCSHWMNVIVGLPRLWSSIRLNLAKLDRKHARLVHIYLGHSKEHPLKIHLHEHLEDSYMLHEDTTQIIERAGYSVLGSIMRELSRCEELSYDLDTDGPIQLVHEEFRPQSLHRLSFFGEKVWDDVGPKTQWFWSLVRDSPSLTHMVVEVLKPDYIPSNLQILKINYKEESDCGVLLEALFHLSNLRSLYLHSFSPAPDSISQMSLHSTHTIGLRDLTVVNSDTLSSLDVLFSVLTLPALSSLKIFTSQRISRTSGDHDTYQDVATISYRDDRLASLHAFLARSSCPLRELVLHAEPYSSDAVLSLLENQPGLVGLSLKIRVPPYWPESASILMNVDLVALVSATITTS</sequence>
<dbReference type="AlphaFoldDB" id="A0AAW0E3L4"/>
<proteinExistence type="predicted"/>
<evidence type="ECO:0008006" key="3">
    <source>
        <dbReference type="Google" id="ProtNLM"/>
    </source>
</evidence>
<reference evidence="1 2" key="1">
    <citation type="submission" date="2024-01" db="EMBL/GenBank/DDBJ databases">
        <title>A draft genome for a cacao thread blight-causing isolate of Paramarasmius palmivorus.</title>
        <authorList>
            <person name="Baruah I.K."/>
            <person name="Bukari Y."/>
            <person name="Amoako-Attah I."/>
            <person name="Meinhardt L.W."/>
            <person name="Bailey B.A."/>
            <person name="Cohen S.P."/>
        </authorList>
    </citation>
    <scope>NUCLEOTIDE SEQUENCE [LARGE SCALE GENOMIC DNA]</scope>
    <source>
        <strain evidence="1 2">GH-12</strain>
    </source>
</reference>
<gene>
    <name evidence="1" type="ORF">VNI00_002128</name>
</gene>
<organism evidence="1 2">
    <name type="scientific">Paramarasmius palmivorus</name>
    <dbReference type="NCBI Taxonomy" id="297713"/>
    <lineage>
        <taxon>Eukaryota</taxon>
        <taxon>Fungi</taxon>
        <taxon>Dikarya</taxon>
        <taxon>Basidiomycota</taxon>
        <taxon>Agaricomycotina</taxon>
        <taxon>Agaricomycetes</taxon>
        <taxon>Agaricomycetidae</taxon>
        <taxon>Agaricales</taxon>
        <taxon>Marasmiineae</taxon>
        <taxon>Marasmiaceae</taxon>
        <taxon>Paramarasmius</taxon>
    </lineage>
</organism>
<evidence type="ECO:0000313" key="1">
    <source>
        <dbReference type="EMBL" id="KAK7058494.1"/>
    </source>
</evidence>